<feature type="region of interest" description="Disordered" evidence="13">
    <location>
        <begin position="1"/>
        <end position="117"/>
    </location>
</feature>
<keyword evidence="2" id="KW-0963">Cytoplasm</keyword>
<evidence type="ECO:0000256" key="3">
    <source>
        <dbReference type="ARBA" id="ARBA00022723"/>
    </source>
</evidence>
<name>A0AAD9K812_9ANNE</name>
<dbReference type="GO" id="GO:0048208">
    <property type="term" value="P:COPII vesicle coating"/>
    <property type="evidence" value="ECO:0007669"/>
    <property type="project" value="TreeGrafter"/>
</dbReference>
<evidence type="ECO:0000256" key="2">
    <source>
        <dbReference type="ARBA" id="ARBA00022490"/>
    </source>
</evidence>
<feature type="compositionally biased region" description="Polar residues" evidence="13">
    <location>
        <begin position="98"/>
        <end position="108"/>
    </location>
</feature>
<sequence length="270" mass="29232">MSWGQQQQYQPPPTGQYGSQPPPGQAGYQSGSQPFQGGYGTAPNQSGYAPAQGGYAAGPAQGGYAARPAQGGYGASPGQTGYGPPPDQSGYGRGQAPYSGQQGPTYNTPAGPPPGIAPELWDWFRTVDMDKSGQITSTELQQALCNGNWTPFNAETCRLMIGMFDRDRFDTDRSGNINATELESAFRSFGYNLSMNFVNVCMRTYDTHQRGCINFDDFIQCCVLLKSLTDQFRMRDTQQSGMVRIQYEEVGVKTVLDPDGLGVNWSGLGF</sequence>
<dbReference type="Proteomes" id="UP001208570">
    <property type="component" value="Unassembled WGS sequence"/>
</dbReference>
<feature type="compositionally biased region" description="Low complexity" evidence="13">
    <location>
        <begin position="47"/>
        <end position="70"/>
    </location>
</feature>
<dbReference type="Pfam" id="PF13202">
    <property type="entry name" value="EF-hand_5"/>
    <property type="match status" value="1"/>
</dbReference>
<evidence type="ECO:0000256" key="4">
    <source>
        <dbReference type="ARBA" id="ARBA00022737"/>
    </source>
</evidence>
<evidence type="ECO:0000313" key="16">
    <source>
        <dbReference type="Proteomes" id="UP001208570"/>
    </source>
</evidence>
<evidence type="ECO:0000256" key="7">
    <source>
        <dbReference type="ARBA" id="ARBA00023136"/>
    </source>
</evidence>
<feature type="domain" description="EF-hand" evidence="14">
    <location>
        <begin position="167"/>
        <end position="192"/>
    </location>
</feature>
<evidence type="ECO:0000256" key="5">
    <source>
        <dbReference type="ARBA" id="ARBA00022824"/>
    </source>
</evidence>
<dbReference type="SUPFAM" id="SSF47473">
    <property type="entry name" value="EF-hand"/>
    <property type="match status" value="1"/>
</dbReference>
<evidence type="ECO:0000256" key="13">
    <source>
        <dbReference type="SAM" id="MobiDB-lite"/>
    </source>
</evidence>
<dbReference type="InterPro" id="IPR018247">
    <property type="entry name" value="EF_Hand_1_Ca_BS"/>
</dbReference>
<evidence type="ECO:0000256" key="1">
    <source>
        <dbReference type="ARBA" id="ARBA00004240"/>
    </source>
</evidence>
<dbReference type="GO" id="GO:0005509">
    <property type="term" value="F:calcium ion binding"/>
    <property type="evidence" value="ECO:0007669"/>
    <property type="project" value="InterPro"/>
</dbReference>
<dbReference type="EMBL" id="JAODUP010000046">
    <property type="protein sequence ID" value="KAK2165720.1"/>
    <property type="molecule type" value="Genomic_DNA"/>
</dbReference>
<comment type="subcellular location">
    <subcellularLocation>
        <location evidence="9">Cytoplasmic vesicle</location>
        <location evidence="9">COPII-coated vesicle membrane</location>
        <topology evidence="9">Peripheral membrane protein</topology>
    </subcellularLocation>
    <subcellularLocation>
        <location evidence="1">Endoplasmic reticulum</location>
    </subcellularLocation>
</comment>
<evidence type="ECO:0000256" key="8">
    <source>
        <dbReference type="ARBA" id="ARBA00023329"/>
    </source>
</evidence>
<keyword evidence="7" id="KW-0472">Membrane</keyword>
<dbReference type="GO" id="GO:0048306">
    <property type="term" value="F:calcium-dependent protein binding"/>
    <property type="evidence" value="ECO:0007669"/>
    <property type="project" value="UniProtKB-ARBA"/>
</dbReference>
<feature type="compositionally biased region" description="Low complexity" evidence="13">
    <location>
        <begin position="25"/>
        <end position="34"/>
    </location>
</feature>
<reference evidence="15" key="1">
    <citation type="journal article" date="2023" name="Mol. Biol. Evol.">
        <title>Third-Generation Sequencing Reveals the Adaptive Role of the Epigenome in Three Deep-Sea Polychaetes.</title>
        <authorList>
            <person name="Perez M."/>
            <person name="Aroh O."/>
            <person name="Sun Y."/>
            <person name="Lan Y."/>
            <person name="Juniper S.K."/>
            <person name="Young C.R."/>
            <person name="Angers B."/>
            <person name="Qian P.Y."/>
        </authorList>
    </citation>
    <scope>NUCLEOTIDE SEQUENCE</scope>
    <source>
        <strain evidence="15">P08H-3</strain>
    </source>
</reference>
<keyword evidence="5" id="KW-0256">Endoplasmic reticulum</keyword>
<keyword evidence="3" id="KW-0479">Metal-binding</keyword>
<evidence type="ECO:0000256" key="11">
    <source>
        <dbReference type="ARBA" id="ARBA00041490"/>
    </source>
</evidence>
<evidence type="ECO:0000256" key="9">
    <source>
        <dbReference type="ARBA" id="ARBA00037873"/>
    </source>
</evidence>
<dbReference type="InterPro" id="IPR051426">
    <property type="entry name" value="Peflin/Sorcin_CaBP"/>
</dbReference>
<gene>
    <name evidence="15" type="ORF">LSH36_46g07044</name>
</gene>
<evidence type="ECO:0000256" key="6">
    <source>
        <dbReference type="ARBA" id="ARBA00022837"/>
    </source>
</evidence>
<feature type="compositionally biased region" description="Pro residues" evidence="13">
    <location>
        <begin position="10"/>
        <end position="24"/>
    </location>
</feature>
<dbReference type="PANTHER" id="PTHR46212">
    <property type="entry name" value="PEFLIN"/>
    <property type="match status" value="1"/>
</dbReference>
<dbReference type="InterPro" id="IPR002048">
    <property type="entry name" value="EF_hand_dom"/>
</dbReference>
<organism evidence="15 16">
    <name type="scientific">Paralvinella palmiformis</name>
    <dbReference type="NCBI Taxonomy" id="53620"/>
    <lineage>
        <taxon>Eukaryota</taxon>
        <taxon>Metazoa</taxon>
        <taxon>Spiralia</taxon>
        <taxon>Lophotrochozoa</taxon>
        <taxon>Annelida</taxon>
        <taxon>Polychaeta</taxon>
        <taxon>Sedentaria</taxon>
        <taxon>Canalipalpata</taxon>
        <taxon>Terebellida</taxon>
        <taxon>Terebelliformia</taxon>
        <taxon>Alvinellidae</taxon>
        <taxon>Paralvinella</taxon>
    </lineage>
</organism>
<evidence type="ECO:0000259" key="14">
    <source>
        <dbReference type="PROSITE" id="PS50222"/>
    </source>
</evidence>
<proteinExistence type="predicted"/>
<feature type="domain" description="EF-hand" evidence="14">
    <location>
        <begin position="115"/>
        <end position="150"/>
    </location>
</feature>
<protein>
    <recommendedName>
        <fullName evidence="10">Peflin</fullName>
    </recommendedName>
    <alternativeName>
        <fullName evidence="11">PEF protein with a long N-terminal hydrophobic domain</fullName>
    </alternativeName>
    <alternativeName>
        <fullName evidence="12">Penta-EF hand domain-containing protein 1</fullName>
    </alternativeName>
</protein>
<dbReference type="Gene3D" id="1.10.238.10">
    <property type="entry name" value="EF-hand"/>
    <property type="match status" value="2"/>
</dbReference>
<keyword evidence="8" id="KW-0968">Cytoplasmic vesicle</keyword>
<evidence type="ECO:0000256" key="10">
    <source>
        <dbReference type="ARBA" id="ARBA00041025"/>
    </source>
</evidence>
<evidence type="ECO:0000256" key="12">
    <source>
        <dbReference type="ARBA" id="ARBA00042606"/>
    </source>
</evidence>
<accession>A0AAD9K812</accession>
<dbReference type="PROSITE" id="PS00018">
    <property type="entry name" value="EF_HAND_1"/>
    <property type="match status" value="2"/>
</dbReference>
<dbReference type="InterPro" id="IPR011992">
    <property type="entry name" value="EF-hand-dom_pair"/>
</dbReference>
<dbReference type="Pfam" id="PF13499">
    <property type="entry name" value="EF-hand_7"/>
    <property type="match status" value="1"/>
</dbReference>
<keyword evidence="16" id="KW-1185">Reference proteome</keyword>
<dbReference type="PANTHER" id="PTHR46212:SF10">
    <property type="entry name" value="PEFLIN"/>
    <property type="match status" value="1"/>
</dbReference>
<evidence type="ECO:0000313" key="15">
    <source>
        <dbReference type="EMBL" id="KAK2165720.1"/>
    </source>
</evidence>
<dbReference type="GO" id="GO:0012507">
    <property type="term" value="C:ER to Golgi transport vesicle membrane"/>
    <property type="evidence" value="ECO:0007669"/>
    <property type="project" value="UniProtKB-SubCell"/>
</dbReference>
<dbReference type="GO" id="GO:0005783">
    <property type="term" value="C:endoplasmic reticulum"/>
    <property type="evidence" value="ECO:0007669"/>
    <property type="project" value="UniProtKB-SubCell"/>
</dbReference>
<comment type="caution">
    <text evidence="15">The sequence shown here is derived from an EMBL/GenBank/DDBJ whole genome shotgun (WGS) entry which is preliminary data.</text>
</comment>
<dbReference type="PROSITE" id="PS50222">
    <property type="entry name" value="EF_HAND_2"/>
    <property type="match status" value="2"/>
</dbReference>
<keyword evidence="4" id="KW-0677">Repeat</keyword>
<dbReference type="AlphaFoldDB" id="A0AAD9K812"/>
<keyword evidence="6" id="KW-0106">Calcium</keyword>